<dbReference type="Proteomes" id="UP001157167">
    <property type="component" value="Unassembled WGS sequence"/>
</dbReference>
<gene>
    <name evidence="2" type="ORF">GCM10007933_31950</name>
</gene>
<sequence>MFDAARQKLRAQLMAGLELGVGVLSALGVPMALIFGKLLLAGLLGMIAIGVGLRFVRARKPAATDQ</sequence>
<name>A0ABQ6FDM7_9RHOO</name>
<evidence type="ECO:0000313" key="2">
    <source>
        <dbReference type="EMBL" id="GLT23725.1"/>
    </source>
</evidence>
<dbReference type="EMBL" id="BSPX01000058">
    <property type="protein sequence ID" value="GLT23725.1"/>
    <property type="molecule type" value="Genomic_DNA"/>
</dbReference>
<reference evidence="3" key="1">
    <citation type="journal article" date="2019" name="Int. J. Syst. Evol. Microbiol.">
        <title>The Global Catalogue of Microorganisms (GCM) 10K type strain sequencing project: providing services to taxonomists for standard genome sequencing and annotation.</title>
        <authorList>
            <consortium name="The Broad Institute Genomics Platform"/>
            <consortium name="The Broad Institute Genome Sequencing Center for Infectious Disease"/>
            <person name="Wu L."/>
            <person name="Ma J."/>
        </authorList>
    </citation>
    <scope>NUCLEOTIDE SEQUENCE [LARGE SCALE GENOMIC DNA]</scope>
    <source>
        <strain evidence="3">NBRC 102407</strain>
    </source>
</reference>
<evidence type="ECO:0000256" key="1">
    <source>
        <dbReference type="SAM" id="Phobius"/>
    </source>
</evidence>
<feature type="transmembrane region" description="Helical" evidence="1">
    <location>
        <begin position="38"/>
        <end position="56"/>
    </location>
</feature>
<protein>
    <submittedName>
        <fullName evidence="2">Uncharacterized protein</fullName>
    </submittedName>
</protein>
<keyword evidence="3" id="KW-1185">Reference proteome</keyword>
<evidence type="ECO:0000313" key="3">
    <source>
        <dbReference type="Proteomes" id="UP001157167"/>
    </source>
</evidence>
<keyword evidence="1" id="KW-0472">Membrane</keyword>
<accession>A0ABQ6FDM7</accession>
<proteinExistence type="predicted"/>
<organism evidence="2 3">
    <name type="scientific">Zoogloea oryzae</name>
    <dbReference type="NCBI Taxonomy" id="310767"/>
    <lineage>
        <taxon>Bacteria</taxon>
        <taxon>Pseudomonadati</taxon>
        <taxon>Pseudomonadota</taxon>
        <taxon>Betaproteobacteria</taxon>
        <taxon>Rhodocyclales</taxon>
        <taxon>Zoogloeaceae</taxon>
        <taxon>Zoogloea</taxon>
    </lineage>
</organism>
<dbReference type="RefSeq" id="WP_284188912.1">
    <property type="nucleotide sequence ID" value="NZ_BSPX01000058.1"/>
</dbReference>
<feature type="transmembrane region" description="Helical" evidence="1">
    <location>
        <begin position="12"/>
        <end position="32"/>
    </location>
</feature>
<comment type="caution">
    <text evidence="2">The sequence shown here is derived from an EMBL/GenBank/DDBJ whole genome shotgun (WGS) entry which is preliminary data.</text>
</comment>
<keyword evidence="1" id="KW-0812">Transmembrane</keyword>
<keyword evidence="1" id="KW-1133">Transmembrane helix</keyword>